<gene>
    <name evidence="4" type="ORF">ACFS6H_09020</name>
</gene>
<keyword evidence="5" id="KW-1185">Reference proteome</keyword>
<name>A0ABW6A3E3_9BACT</name>
<keyword evidence="2 4" id="KW-0012">Acyltransferase</keyword>
<dbReference type="InterPro" id="IPR050832">
    <property type="entry name" value="Bact_Acetyltransf"/>
</dbReference>
<sequence>MTRKLLEQFFMIRAATFQDIPELEKLLVLSVRGLSREHYSPGQIESALKYIFGIDTQLISDGTYYIFEIDKIIAGCGGWSMRRTLYGGDQHKKLQDTLLDPITEAARIRAFFVHPDYARRGIGRQIMGYCEQQAKANGFSSLELGATLPGVPLYKAMGFRDVANIVEILSDGEKLELVKMIKSI</sequence>
<dbReference type="PANTHER" id="PTHR43877:SF1">
    <property type="entry name" value="ACETYLTRANSFERASE"/>
    <property type="match status" value="1"/>
</dbReference>
<accession>A0ABW6A3E3</accession>
<keyword evidence="1 4" id="KW-0808">Transferase</keyword>
<dbReference type="SUPFAM" id="SSF55729">
    <property type="entry name" value="Acyl-CoA N-acyltransferases (Nat)"/>
    <property type="match status" value="1"/>
</dbReference>
<dbReference type="EMBL" id="JBHUOZ010000002">
    <property type="protein sequence ID" value="MFD2919845.1"/>
    <property type="molecule type" value="Genomic_DNA"/>
</dbReference>
<dbReference type="RefSeq" id="WP_386097478.1">
    <property type="nucleotide sequence ID" value="NZ_JBHUOZ010000002.1"/>
</dbReference>
<evidence type="ECO:0000313" key="4">
    <source>
        <dbReference type="EMBL" id="MFD2919845.1"/>
    </source>
</evidence>
<dbReference type="PANTHER" id="PTHR43877">
    <property type="entry name" value="AMINOALKYLPHOSPHONATE N-ACETYLTRANSFERASE-RELATED-RELATED"/>
    <property type="match status" value="1"/>
</dbReference>
<dbReference type="PROSITE" id="PS51186">
    <property type="entry name" value="GNAT"/>
    <property type="match status" value="1"/>
</dbReference>
<organism evidence="4 5">
    <name type="scientific">Terrimonas rubra</name>
    <dbReference type="NCBI Taxonomy" id="1035890"/>
    <lineage>
        <taxon>Bacteria</taxon>
        <taxon>Pseudomonadati</taxon>
        <taxon>Bacteroidota</taxon>
        <taxon>Chitinophagia</taxon>
        <taxon>Chitinophagales</taxon>
        <taxon>Chitinophagaceae</taxon>
        <taxon>Terrimonas</taxon>
    </lineage>
</organism>
<protein>
    <submittedName>
        <fullName evidence="4">GNAT family N-acetyltransferase</fullName>
        <ecNumber evidence="4">2.3.-.-</ecNumber>
    </submittedName>
</protein>
<evidence type="ECO:0000259" key="3">
    <source>
        <dbReference type="PROSITE" id="PS51186"/>
    </source>
</evidence>
<evidence type="ECO:0000256" key="2">
    <source>
        <dbReference type="ARBA" id="ARBA00023315"/>
    </source>
</evidence>
<feature type="domain" description="N-acetyltransferase" evidence="3">
    <location>
        <begin position="10"/>
        <end position="182"/>
    </location>
</feature>
<dbReference type="Proteomes" id="UP001597511">
    <property type="component" value="Unassembled WGS sequence"/>
</dbReference>
<evidence type="ECO:0000313" key="5">
    <source>
        <dbReference type="Proteomes" id="UP001597511"/>
    </source>
</evidence>
<dbReference type="Gene3D" id="3.40.630.30">
    <property type="match status" value="1"/>
</dbReference>
<dbReference type="Pfam" id="PF00583">
    <property type="entry name" value="Acetyltransf_1"/>
    <property type="match status" value="1"/>
</dbReference>
<comment type="caution">
    <text evidence="4">The sequence shown here is derived from an EMBL/GenBank/DDBJ whole genome shotgun (WGS) entry which is preliminary data.</text>
</comment>
<dbReference type="InterPro" id="IPR000182">
    <property type="entry name" value="GNAT_dom"/>
</dbReference>
<proteinExistence type="predicted"/>
<dbReference type="GO" id="GO:0016746">
    <property type="term" value="F:acyltransferase activity"/>
    <property type="evidence" value="ECO:0007669"/>
    <property type="project" value="UniProtKB-KW"/>
</dbReference>
<reference evidence="5" key="1">
    <citation type="journal article" date="2019" name="Int. J. Syst. Evol. Microbiol.">
        <title>The Global Catalogue of Microorganisms (GCM) 10K type strain sequencing project: providing services to taxonomists for standard genome sequencing and annotation.</title>
        <authorList>
            <consortium name="The Broad Institute Genomics Platform"/>
            <consortium name="The Broad Institute Genome Sequencing Center for Infectious Disease"/>
            <person name="Wu L."/>
            <person name="Ma J."/>
        </authorList>
    </citation>
    <scope>NUCLEOTIDE SEQUENCE [LARGE SCALE GENOMIC DNA]</scope>
    <source>
        <strain evidence="5">KCTC 23299</strain>
    </source>
</reference>
<evidence type="ECO:0000256" key="1">
    <source>
        <dbReference type="ARBA" id="ARBA00022679"/>
    </source>
</evidence>
<dbReference type="InterPro" id="IPR016181">
    <property type="entry name" value="Acyl_CoA_acyltransferase"/>
</dbReference>
<dbReference type="EC" id="2.3.-.-" evidence="4"/>
<dbReference type="CDD" id="cd04301">
    <property type="entry name" value="NAT_SF"/>
    <property type="match status" value="1"/>
</dbReference>